<dbReference type="Proteomes" id="UP000629870">
    <property type="component" value="Unassembled WGS sequence"/>
</dbReference>
<evidence type="ECO:0000313" key="5">
    <source>
        <dbReference type="Proteomes" id="UP000313988"/>
    </source>
</evidence>
<feature type="region of interest" description="Disordered" evidence="1">
    <location>
        <begin position="1"/>
        <end position="21"/>
    </location>
</feature>
<protein>
    <recommendedName>
        <fullName evidence="2">Antitoxin VbhA domain-containing protein</fullName>
    </recommendedName>
</protein>
<accession>A0A5C4XFX3</accession>
<reference evidence="4 5" key="1">
    <citation type="submission" date="2019-06" db="EMBL/GenBank/DDBJ databases">
        <title>Genome sequence of Deinococcus radiopugnans ATCC 19172.</title>
        <authorList>
            <person name="Maclea K.S."/>
            <person name="Maynard C.R."/>
        </authorList>
    </citation>
    <scope>NUCLEOTIDE SEQUENCE [LARGE SCALE GENOMIC DNA]</scope>
    <source>
        <strain evidence="4 5">ATCC 19172</strain>
    </source>
</reference>
<dbReference type="AlphaFoldDB" id="A0A5C4XFX3"/>
<evidence type="ECO:0000313" key="3">
    <source>
        <dbReference type="EMBL" id="MBB6018876.1"/>
    </source>
</evidence>
<name>A0A5C4XFX3_9DEIO</name>
<dbReference type="Gene3D" id="1.10.8.1050">
    <property type="entry name" value="Antitoxin VbhA-like"/>
    <property type="match status" value="1"/>
</dbReference>
<gene>
    <name evidence="4" type="ORF">FHR04_20365</name>
    <name evidence="3" type="ORF">HNQ04_004158</name>
</gene>
<evidence type="ECO:0000259" key="2">
    <source>
        <dbReference type="Pfam" id="PF18495"/>
    </source>
</evidence>
<dbReference type="OrthoDB" id="9877736at2"/>
<reference evidence="3 6" key="2">
    <citation type="submission" date="2020-08" db="EMBL/GenBank/DDBJ databases">
        <title>Genomic Encyclopedia of Type Strains, Phase IV (KMG-IV): sequencing the most valuable type-strain genomes for metagenomic binning, comparative biology and taxonomic classification.</title>
        <authorList>
            <person name="Goeker M."/>
        </authorList>
    </citation>
    <scope>NUCLEOTIDE SEQUENCE [LARGE SCALE GENOMIC DNA]</scope>
    <source>
        <strain evidence="3 6">DSM 12027</strain>
    </source>
</reference>
<evidence type="ECO:0000313" key="4">
    <source>
        <dbReference type="EMBL" id="TNM62386.1"/>
    </source>
</evidence>
<proteinExistence type="predicted"/>
<dbReference type="EMBL" id="VDMO01000049">
    <property type="protein sequence ID" value="TNM62386.1"/>
    <property type="molecule type" value="Genomic_DNA"/>
</dbReference>
<dbReference type="Pfam" id="PF18495">
    <property type="entry name" value="VbhA"/>
    <property type="match status" value="1"/>
</dbReference>
<dbReference type="InterPro" id="IPR041535">
    <property type="entry name" value="VbhA"/>
</dbReference>
<dbReference type="CDD" id="cd11586">
    <property type="entry name" value="VbhA_like"/>
    <property type="match status" value="1"/>
</dbReference>
<feature type="domain" description="Antitoxin VbhA" evidence="2">
    <location>
        <begin position="23"/>
        <end position="68"/>
    </location>
</feature>
<evidence type="ECO:0000256" key="1">
    <source>
        <dbReference type="SAM" id="MobiDB-lite"/>
    </source>
</evidence>
<dbReference type="InterPro" id="IPR043038">
    <property type="entry name" value="VbhA_sf"/>
</dbReference>
<sequence>MSGVHDPRRSPHAVQEAEAREQRRRIVRAVAHSSAMEGLPLDAATRALFERYVDGLMTTAQMREAVLQQHRAQKVSG</sequence>
<organism evidence="4 5">
    <name type="scientific">Deinococcus radiopugnans ATCC 19172</name>
    <dbReference type="NCBI Taxonomy" id="585398"/>
    <lineage>
        <taxon>Bacteria</taxon>
        <taxon>Thermotogati</taxon>
        <taxon>Deinococcota</taxon>
        <taxon>Deinococci</taxon>
        <taxon>Deinococcales</taxon>
        <taxon>Deinococcaceae</taxon>
        <taxon>Deinococcus</taxon>
    </lineage>
</organism>
<dbReference type="EMBL" id="JACHEW010000049">
    <property type="protein sequence ID" value="MBB6018876.1"/>
    <property type="molecule type" value="Genomic_DNA"/>
</dbReference>
<keyword evidence="6" id="KW-1185">Reference proteome</keyword>
<dbReference type="Proteomes" id="UP000313988">
    <property type="component" value="Unassembled WGS sequence"/>
</dbReference>
<evidence type="ECO:0000313" key="6">
    <source>
        <dbReference type="Proteomes" id="UP000629870"/>
    </source>
</evidence>
<dbReference type="InterPro" id="IPR033788">
    <property type="entry name" value="VbhA-like"/>
</dbReference>
<comment type="caution">
    <text evidence="4">The sequence shown here is derived from an EMBL/GenBank/DDBJ whole genome shotgun (WGS) entry which is preliminary data.</text>
</comment>
<dbReference type="RefSeq" id="WP_139405009.1">
    <property type="nucleotide sequence ID" value="NZ_JACHEW010000049.1"/>
</dbReference>